<proteinExistence type="predicted"/>
<feature type="domain" description="Histidine kinase" evidence="4">
    <location>
        <begin position="544"/>
        <end position="836"/>
    </location>
</feature>
<feature type="region of interest" description="Disordered" evidence="3">
    <location>
        <begin position="245"/>
        <end position="273"/>
    </location>
</feature>
<dbReference type="PRINTS" id="PR00344">
    <property type="entry name" value="BCTRLSENSOR"/>
</dbReference>
<dbReference type="InterPro" id="IPR001789">
    <property type="entry name" value="Sig_transdc_resp-reg_receiver"/>
</dbReference>
<dbReference type="PANTHER" id="PTHR43719">
    <property type="entry name" value="TWO-COMPONENT HISTIDINE KINASE"/>
    <property type="match status" value="1"/>
</dbReference>
<evidence type="ECO:0000256" key="3">
    <source>
        <dbReference type="SAM" id="MobiDB-lite"/>
    </source>
</evidence>
<dbReference type="InterPro" id="IPR003594">
    <property type="entry name" value="HATPase_dom"/>
</dbReference>
<accession>A0A8H4TUI1</accession>
<dbReference type="PANTHER" id="PTHR43719:SF69">
    <property type="entry name" value="HISTIDINE KINASE G7"/>
    <property type="match status" value="1"/>
</dbReference>
<dbReference type="AlphaFoldDB" id="A0A8H4TUI1"/>
<dbReference type="SMART" id="SM00388">
    <property type="entry name" value="HisKA"/>
    <property type="match status" value="1"/>
</dbReference>
<dbReference type="EMBL" id="JABEXW010000420">
    <property type="protein sequence ID" value="KAF4964255.1"/>
    <property type="molecule type" value="Genomic_DNA"/>
</dbReference>
<evidence type="ECO:0000256" key="1">
    <source>
        <dbReference type="ARBA" id="ARBA00022553"/>
    </source>
</evidence>
<sequence>MSATQDIQITEYMRECETARYDELLRTTCRPISQMTSADISISSDAILTSLAQLATCRTMTERSMISLFDETQQYVVAEATPTTSLIPSSQPDLSGDTFWLCGSHIPRKDGICDYTLRAAEQSCMSSSPEKLPVFVVEDLVTDPRFSSSPYCRPGSLARFYAAVPIRSPGGINIGSLCVFHSSPGIEWQEEYSDVLRGLSQTVMDHLEGNRIKNTLKRSKQISVGLQKFTDRRFLRPETNLNPFASIMSRHSDTSSQKQTDSEIGPQSYNEVSPTRAAPLKIPAGQHQKIGPLNPFFEAAGIIRDSLHVDGCAFFSGDSHHFHVEPTPESRHHSEASLDRSCFSPSVTGSKGNEDGPTAQSRLPCQMLGSSFAQAGDSIPNSTRTAAGLSQLFLSHMLEKYPEGCIFNLKPHQASNVDNINTFSLEEQGVSIPQRLGDISLNEDLSLLSVGSDDSNEAAGSIQEQKELLQVFPDALSAAFVPIWDPQKGTWSIGGFMCSKTPRYEFDMDSELPFLRALGILAASEAYRLETSTTDKSKTDVLGSISHELRSPLHGITLGLELLNDAGLGSAQQNIAHMIETCCRTLLDTTEHLLDYSKVNQPTETDQHLDKVLQQSKHETGPSIRPGALPRAVRLDQIVEDVIESVYAGHSYQHISIANLFTPSRNRKHSGVEAIRQLDSMQAAEEANDTSEIGVQKQLQERNVSVFLHYDPTCSWNFRTLPGAIRRIIMNLFGNSLKYTSHGVITVSISQSQPEYPQSNEREVILVVEDTGRGISEEFLRKHIFEPFSQEDQLSTGTGLGLSFVQRITSQLGGSISITSQVDIGTKVVVSIPMTLETTTMVNGPLTSERAVTQSTCHGLRARVISSIEGSGATSSQSVLTKNPLMEKLCCDHLGMTLIRESEVEQLTPDVIILTNNGMSSSSESAASWQEMPVLVVCDNVLLVQKYESAYKSDGGSRIREFISQPLSPKKLERAMSRLMDLWAESRASPPTLMPMPLPSPSNTTSSSAPPTPCPSGVKSPLGGPLTLAEDYFQNPQFLLVEDNPINLKMLTCFMKKLKQPYRTATNGQDAVLSYKESPGHFRYILMDISMPVMDGLEATRQIRAFERYNNIPPSLVLAITGLGSESTRYEATRSGVDVFITKPVKFKELEATLKSRGLVI</sequence>
<dbReference type="Pfam" id="PF02518">
    <property type="entry name" value="HATPase_c"/>
    <property type="match status" value="1"/>
</dbReference>
<feature type="modified residue" description="4-aspartylphosphate" evidence="2">
    <location>
        <position position="1088"/>
    </location>
</feature>
<protein>
    <recommendedName>
        <fullName evidence="8">Histidine kinase</fullName>
    </recommendedName>
</protein>
<dbReference type="Gene3D" id="3.40.50.2300">
    <property type="match status" value="1"/>
</dbReference>
<dbReference type="SUPFAM" id="SSF47384">
    <property type="entry name" value="Homodimeric domain of signal transducing histidine kinase"/>
    <property type="match status" value="1"/>
</dbReference>
<dbReference type="InterPro" id="IPR050956">
    <property type="entry name" value="2C_system_His_kinase"/>
</dbReference>
<dbReference type="PROSITE" id="PS50109">
    <property type="entry name" value="HIS_KIN"/>
    <property type="match status" value="1"/>
</dbReference>
<evidence type="ECO:0008006" key="8">
    <source>
        <dbReference type="Google" id="ProtNLM"/>
    </source>
</evidence>
<evidence type="ECO:0000313" key="6">
    <source>
        <dbReference type="EMBL" id="KAF4964255.1"/>
    </source>
</evidence>
<dbReference type="SUPFAM" id="SSF52172">
    <property type="entry name" value="CheY-like"/>
    <property type="match status" value="1"/>
</dbReference>
<comment type="caution">
    <text evidence="6">The sequence shown here is derived from an EMBL/GenBank/DDBJ whole genome shotgun (WGS) entry which is preliminary data.</text>
</comment>
<feature type="compositionally biased region" description="Basic and acidic residues" evidence="3">
    <location>
        <begin position="325"/>
        <end position="338"/>
    </location>
</feature>
<feature type="region of interest" description="Disordered" evidence="3">
    <location>
        <begin position="325"/>
        <end position="360"/>
    </location>
</feature>
<dbReference type="SMART" id="SM00387">
    <property type="entry name" value="HATPase_c"/>
    <property type="match status" value="1"/>
</dbReference>
<dbReference type="SUPFAM" id="SSF55874">
    <property type="entry name" value="ATPase domain of HSP90 chaperone/DNA topoisomerase II/histidine kinase"/>
    <property type="match status" value="1"/>
</dbReference>
<dbReference type="InterPro" id="IPR029016">
    <property type="entry name" value="GAF-like_dom_sf"/>
</dbReference>
<keyword evidence="7" id="KW-1185">Reference proteome</keyword>
<organism evidence="6 7">
    <name type="scientific">Fusarium sarcochroum</name>
    <dbReference type="NCBI Taxonomy" id="1208366"/>
    <lineage>
        <taxon>Eukaryota</taxon>
        <taxon>Fungi</taxon>
        <taxon>Dikarya</taxon>
        <taxon>Ascomycota</taxon>
        <taxon>Pezizomycotina</taxon>
        <taxon>Sordariomycetes</taxon>
        <taxon>Hypocreomycetidae</taxon>
        <taxon>Hypocreales</taxon>
        <taxon>Nectriaceae</taxon>
        <taxon>Fusarium</taxon>
        <taxon>Fusarium lateritium species complex</taxon>
    </lineage>
</organism>
<dbReference type="InterPro" id="IPR011006">
    <property type="entry name" value="CheY-like_superfamily"/>
</dbReference>
<dbReference type="SMART" id="SM00448">
    <property type="entry name" value="REC"/>
    <property type="match status" value="1"/>
</dbReference>
<dbReference type="PROSITE" id="PS50110">
    <property type="entry name" value="RESPONSE_REGULATORY"/>
    <property type="match status" value="1"/>
</dbReference>
<feature type="domain" description="Response regulatory" evidence="5">
    <location>
        <begin position="1037"/>
        <end position="1158"/>
    </location>
</feature>
<dbReference type="InterPro" id="IPR036890">
    <property type="entry name" value="HATPase_C_sf"/>
</dbReference>
<dbReference type="Gene3D" id="1.10.287.130">
    <property type="match status" value="1"/>
</dbReference>
<dbReference type="OrthoDB" id="303614at2759"/>
<feature type="region of interest" description="Disordered" evidence="3">
    <location>
        <begin position="990"/>
        <end position="1020"/>
    </location>
</feature>
<dbReference type="GO" id="GO:0000155">
    <property type="term" value="F:phosphorelay sensor kinase activity"/>
    <property type="evidence" value="ECO:0007669"/>
    <property type="project" value="InterPro"/>
</dbReference>
<dbReference type="InterPro" id="IPR036097">
    <property type="entry name" value="HisK_dim/P_sf"/>
</dbReference>
<evidence type="ECO:0000256" key="2">
    <source>
        <dbReference type="PROSITE-ProRule" id="PRU00169"/>
    </source>
</evidence>
<dbReference type="Pfam" id="PF00512">
    <property type="entry name" value="HisKA"/>
    <property type="match status" value="1"/>
</dbReference>
<dbReference type="InterPro" id="IPR004358">
    <property type="entry name" value="Sig_transdc_His_kin-like_C"/>
</dbReference>
<dbReference type="Proteomes" id="UP000622797">
    <property type="component" value="Unassembled WGS sequence"/>
</dbReference>
<dbReference type="CDD" id="cd00082">
    <property type="entry name" value="HisKA"/>
    <property type="match status" value="1"/>
</dbReference>
<dbReference type="Gene3D" id="3.30.565.10">
    <property type="entry name" value="Histidine kinase-like ATPase, C-terminal domain"/>
    <property type="match status" value="1"/>
</dbReference>
<dbReference type="InterPro" id="IPR003661">
    <property type="entry name" value="HisK_dim/P_dom"/>
</dbReference>
<dbReference type="Pfam" id="PF00072">
    <property type="entry name" value="Response_reg"/>
    <property type="match status" value="1"/>
</dbReference>
<keyword evidence="1 2" id="KW-0597">Phosphoprotein</keyword>
<evidence type="ECO:0000313" key="7">
    <source>
        <dbReference type="Proteomes" id="UP000622797"/>
    </source>
</evidence>
<dbReference type="CDD" id="cd17546">
    <property type="entry name" value="REC_hyHK_CKI1_RcsC-like"/>
    <property type="match status" value="1"/>
</dbReference>
<dbReference type="InterPro" id="IPR005467">
    <property type="entry name" value="His_kinase_dom"/>
</dbReference>
<dbReference type="Gene3D" id="3.30.450.40">
    <property type="match status" value="1"/>
</dbReference>
<evidence type="ECO:0000259" key="4">
    <source>
        <dbReference type="PROSITE" id="PS50109"/>
    </source>
</evidence>
<gene>
    <name evidence="6" type="ORF">FSARC_7809</name>
</gene>
<dbReference type="SUPFAM" id="SSF55781">
    <property type="entry name" value="GAF domain-like"/>
    <property type="match status" value="1"/>
</dbReference>
<reference evidence="6" key="2">
    <citation type="submission" date="2020-05" db="EMBL/GenBank/DDBJ databases">
        <authorList>
            <person name="Kim H.-S."/>
            <person name="Proctor R.H."/>
            <person name="Brown D.W."/>
        </authorList>
    </citation>
    <scope>NUCLEOTIDE SEQUENCE</scope>
    <source>
        <strain evidence="6">NRRL 20472</strain>
    </source>
</reference>
<reference evidence="6" key="1">
    <citation type="journal article" date="2020" name="BMC Genomics">
        <title>Correction to: Identification and distribution of gene clusters required for synthesis of sphingolipid metabolism inhibitors in diverse species of the filamentous fungus Fusarium.</title>
        <authorList>
            <person name="Kim H.S."/>
            <person name="Lohmar J.M."/>
            <person name="Busman M."/>
            <person name="Brown D.W."/>
            <person name="Naumann T.A."/>
            <person name="Divon H.H."/>
            <person name="Lysoe E."/>
            <person name="Uhlig S."/>
            <person name="Proctor R.H."/>
        </authorList>
    </citation>
    <scope>NUCLEOTIDE SEQUENCE</scope>
    <source>
        <strain evidence="6">NRRL 20472</strain>
    </source>
</reference>
<name>A0A8H4TUI1_9HYPO</name>
<evidence type="ECO:0000259" key="5">
    <source>
        <dbReference type="PROSITE" id="PS50110"/>
    </source>
</evidence>